<dbReference type="AlphaFoldDB" id="A0A348AEW8"/>
<evidence type="ECO:0000256" key="6">
    <source>
        <dbReference type="ARBA" id="ARBA00070228"/>
    </source>
</evidence>
<evidence type="ECO:0000256" key="2">
    <source>
        <dbReference type="ARBA" id="ARBA00010742"/>
    </source>
</evidence>
<feature type="domain" description="Solute-binding protein family 3/N-terminal" evidence="8">
    <location>
        <begin position="42"/>
        <end position="261"/>
    </location>
</feature>
<dbReference type="Gene3D" id="3.40.190.10">
    <property type="entry name" value="Periplasmic binding protein-like II"/>
    <property type="match status" value="2"/>
</dbReference>
<dbReference type="PANTHER" id="PTHR30024:SF42">
    <property type="entry name" value="ALIPHATIC SULFONATES-BINDING PROTEIN-RELATED"/>
    <property type="match status" value="1"/>
</dbReference>
<dbReference type="FunFam" id="3.40.190.10:FF:000050">
    <property type="entry name" value="Sulfonate ABC transporter substrate-binding protein"/>
    <property type="match status" value="1"/>
</dbReference>
<dbReference type="NCBIfam" id="TIGR01728">
    <property type="entry name" value="SsuA_fam"/>
    <property type="match status" value="1"/>
</dbReference>
<dbReference type="PANTHER" id="PTHR30024">
    <property type="entry name" value="ALIPHATIC SULFONATES-BINDING PROTEIN-RELATED"/>
    <property type="match status" value="1"/>
</dbReference>
<dbReference type="PROSITE" id="PS51257">
    <property type="entry name" value="PROKAR_LIPOPROTEIN"/>
    <property type="match status" value="1"/>
</dbReference>
<dbReference type="InterPro" id="IPR015168">
    <property type="entry name" value="SsuA/THI5"/>
</dbReference>
<dbReference type="GO" id="GO:0042597">
    <property type="term" value="C:periplasmic space"/>
    <property type="evidence" value="ECO:0007669"/>
    <property type="project" value="UniProtKB-SubCell"/>
</dbReference>
<dbReference type="InterPro" id="IPR001638">
    <property type="entry name" value="Solute-binding_3/MltF_N"/>
</dbReference>
<dbReference type="EMBL" id="AP018449">
    <property type="protein sequence ID" value="BBB89616.1"/>
    <property type="molecule type" value="Genomic_DNA"/>
</dbReference>
<proteinExistence type="inferred from homology"/>
<dbReference type="KEGG" id="mana:MAMMFC1_00249"/>
<dbReference type="OrthoDB" id="9814375at2"/>
<reference evidence="9 10" key="1">
    <citation type="journal article" date="2018" name="Int. J. Syst. Evol. Microbiol.">
        <title>Methylomusa anaerophila gen. nov., sp. nov., an anaerobic methanol-utilizing bacterium isolated from a microbial fuel cell.</title>
        <authorList>
            <person name="Amano N."/>
            <person name="Yamamuro A."/>
            <person name="Miyahara M."/>
            <person name="Kouzuma A."/>
            <person name="Abe T."/>
            <person name="Watanabe K."/>
        </authorList>
    </citation>
    <scope>NUCLEOTIDE SEQUENCE [LARGE SCALE GENOMIC DNA]</scope>
    <source>
        <strain evidence="9 10">MMFC1</strain>
    </source>
</reference>
<accession>A0A348AEW8</accession>
<keyword evidence="3" id="KW-0813">Transport</keyword>
<feature type="signal peptide" evidence="7">
    <location>
        <begin position="1"/>
        <end position="23"/>
    </location>
</feature>
<keyword evidence="10" id="KW-1185">Reference proteome</keyword>
<evidence type="ECO:0000256" key="5">
    <source>
        <dbReference type="ARBA" id="ARBA00055538"/>
    </source>
</evidence>
<dbReference type="RefSeq" id="WP_126305751.1">
    <property type="nucleotide sequence ID" value="NZ_AP018449.1"/>
</dbReference>
<comment type="subcellular location">
    <subcellularLocation>
        <location evidence="1">Periplasm</location>
    </subcellularLocation>
</comment>
<dbReference type="GO" id="GO:0016020">
    <property type="term" value="C:membrane"/>
    <property type="evidence" value="ECO:0007669"/>
    <property type="project" value="InterPro"/>
</dbReference>
<comment type="function">
    <text evidence="5">Part of a binding-protein-dependent transport system for aliphatic sulfonates. Putative binding protein.</text>
</comment>
<dbReference type="Proteomes" id="UP000276437">
    <property type="component" value="Chromosome"/>
</dbReference>
<gene>
    <name evidence="9" type="primary">ssuA_2</name>
    <name evidence="9" type="ORF">MAMMFC1_00249</name>
</gene>
<evidence type="ECO:0000313" key="9">
    <source>
        <dbReference type="EMBL" id="BBB89616.1"/>
    </source>
</evidence>
<feature type="chain" id="PRO_5039713207" description="Putative aliphatic sulfonates-binding protein" evidence="7">
    <location>
        <begin position="24"/>
        <end position="335"/>
    </location>
</feature>
<sequence length="335" mass="35859">MKKLKFILMLILSVILFTGCSTGKESGAKEQPNNTAGITAKELRIATQPIPAYAPIFVAKKQGWLEDKLKQAGVTVKWSSFDAGPPMNESFAAGQQDIGFLGDSAAIIPKAAGQDTRIVGLCAAAPQGLAIVVPKDSKIASAKDLKGKKVAVVKGSFAHHLLVLVLKNNGLTVDDIQFLNLSQADSATALAKGDIDAAAIWEPLITRLEDQGTAKVLVDGTGIKKGLLVIVATNNFAVKNPEIVKEFLLAYQRGSEFIKSNPQEAAKLIADEVKISPEQLVKILPKFDYSPVLHDDDIQELKLGEEFMRNAGIIKSPVDINAFIDSSYLKAAGIQ</sequence>
<evidence type="ECO:0000256" key="4">
    <source>
        <dbReference type="ARBA" id="ARBA00022729"/>
    </source>
</evidence>
<protein>
    <recommendedName>
        <fullName evidence="6">Putative aliphatic sulfonates-binding protein</fullName>
    </recommendedName>
</protein>
<name>A0A348AEW8_9FIRM</name>
<evidence type="ECO:0000256" key="1">
    <source>
        <dbReference type="ARBA" id="ARBA00004418"/>
    </source>
</evidence>
<dbReference type="GO" id="GO:0042626">
    <property type="term" value="F:ATPase-coupled transmembrane transporter activity"/>
    <property type="evidence" value="ECO:0007669"/>
    <property type="project" value="InterPro"/>
</dbReference>
<dbReference type="SMART" id="SM00062">
    <property type="entry name" value="PBPb"/>
    <property type="match status" value="1"/>
</dbReference>
<dbReference type="Pfam" id="PF09084">
    <property type="entry name" value="NMT1"/>
    <property type="match status" value="1"/>
</dbReference>
<dbReference type="SUPFAM" id="SSF53850">
    <property type="entry name" value="Periplasmic binding protein-like II"/>
    <property type="match status" value="1"/>
</dbReference>
<dbReference type="InterPro" id="IPR010067">
    <property type="entry name" value="ABC_SsuA_sub-bd"/>
</dbReference>
<evidence type="ECO:0000256" key="3">
    <source>
        <dbReference type="ARBA" id="ARBA00022448"/>
    </source>
</evidence>
<evidence type="ECO:0000259" key="8">
    <source>
        <dbReference type="SMART" id="SM00062"/>
    </source>
</evidence>
<comment type="similarity">
    <text evidence="2">Belongs to the bacterial solute-binding protein SsuA/TauA family.</text>
</comment>
<keyword evidence="4 7" id="KW-0732">Signal</keyword>
<evidence type="ECO:0000313" key="10">
    <source>
        <dbReference type="Proteomes" id="UP000276437"/>
    </source>
</evidence>
<organism evidence="9 10">
    <name type="scientific">Methylomusa anaerophila</name>
    <dbReference type="NCBI Taxonomy" id="1930071"/>
    <lineage>
        <taxon>Bacteria</taxon>
        <taxon>Bacillati</taxon>
        <taxon>Bacillota</taxon>
        <taxon>Negativicutes</taxon>
        <taxon>Selenomonadales</taxon>
        <taxon>Sporomusaceae</taxon>
        <taxon>Methylomusa</taxon>
    </lineage>
</organism>
<evidence type="ECO:0000256" key="7">
    <source>
        <dbReference type="SAM" id="SignalP"/>
    </source>
</evidence>